<feature type="disulfide bond" evidence="5">
    <location>
        <begin position="344"/>
        <end position="354"/>
    </location>
</feature>
<reference evidence="8" key="2">
    <citation type="submission" date="2021-01" db="UniProtKB">
        <authorList>
            <consortium name="EnsemblMetazoa"/>
        </authorList>
    </citation>
    <scope>IDENTIFICATION</scope>
</reference>
<reference evidence="9" key="1">
    <citation type="submission" date="2015-02" db="EMBL/GenBank/DDBJ databases">
        <title>Genome sequencing for Strongylocentrotus purpuratus.</title>
        <authorList>
            <person name="Murali S."/>
            <person name="Liu Y."/>
            <person name="Vee V."/>
            <person name="English A."/>
            <person name="Wang M."/>
            <person name="Skinner E."/>
            <person name="Han Y."/>
            <person name="Muzny D.M."/>
            <person name="Worley K.C."/>
            <person name="Gibbs R.A."/>
        </authorList>
    </citation>
    <scope>NUCLEOTIDE SEQUENCE</scope>
</reference>
<keyword evidence="2" id="KW-0677">Repeat</keyword>
<dbReference type="SMART" id="SM00202">
    <property type="entry name" value="SR"/>
    <property type="match status" value="4"/>
</dbReference>
<evidence type="ECO:0000256" key="2">
    <source>
        <dbReference type="ARBA" id="ARBA00022737"/>
    </source>
</evidence>
<dbReference type="InterPro" id="IPR036772">
    <property type="entry name" value="SRCR-like_dom_sf"/>
</dbReference>
<dbReference type="InterPro" id="IPR001190">
    <property type="entry name" value="SRCR"/>
</dbReference>
<evidence type="ECO:0000256" key="3">
    <source>
        <dbReference type="ARBA" id="ARBA00023157"/>
    </source>
</evidence>
<name>A0A7M7N9N9_STRPU</name>
<evidence type="ECO:0000256" key="6">
    <source>
        <dbReference type="SAM" id="Phobius"/>
    </source>
</evidence>
<feature type="domain" description="SRCR" evidence="7">
    <location>
        <begin position="380"/>
        <end position="437"/>
    </location>
</feature>
<dbReference type="KEGG" id="spu:115920416"/>
<feature type="disulfide bond" evidence="5">
    <location>
        <begin position="130"/>
        <end position="140"/>
    </location>
</feature>
<dbReference type="OrthoDB" id="536948at2759"/>
<evidence type="ECO:0000256" key="5">
    <source>
        <dbReference type="PROSITE-ProRule" id="PRU00196"/>
    </source>
</evidence>
<feature type="disulfide bond" evidence="5">
    <location>
        <begin position="195"/>
        <end position="259"/>
    </location>
</feature>
<feature type="disulfide bond" evidence="5">
    <location>
        <begin position="239"/>
        <end position="249"/>
    </location>
</feature>
<protein>
    <recommendedName>
        <fullName evidence="7">SRCR domain-containing protein</fullName>
    </recommendedName>
</protein>
<dbReference type="PROSITE" id="PS00420">
    <property type="entry name" value="SRCR_1"/>
    <property type="match status" value="2"/>
</dbReference>
<dbReference type="GeneID" id="115920416"/>
<dbReference type="InParanoid" id="A0A7M7N9N9"/>
<organism evidence="8 9">
    <name type="scientific">Strongylocentrotus purpuratus</name>
    <name type="common">Purple sea urchin</name>
    <dbReference type="NCBI Taxonomy" id="7668"/>
    <lineage>
        <taxon>Eukaryota</taxon>
        <taxon>Metazoa</taxon>
        <taxon>Echinodermata</taxon>
        <taxon>Eleutherozoa</taxon>
        <taxon>Echinozoa</taxon>
        <taxon>Echinoidea</taxon>
        <taxon>Euechinoidea</taxon>
        <taxon>Echinacea</taxon>
        <taxon>Camarodonta</taxon>
        <taxon>Echinidea</taxon>
        <taxon>Strongylocentrotidae</taxon>
        <taxon>Strongylocentrotus</taxon>
    </lineage>
</organism>
<proteinExistence type="predicted"/>
<dbReference type="Proteomes" id="UP000007110">
    <property type="component" value="Unassembled WGS sequence"/>
</dbReference>
<dbReference type="PANTHER" id="PTHR48071">
    <property type="entry name" value="SRCR DOMAIN-CONTAINING PROTEIN"/>
    <property type="match status" value="1"/>
</dbReference>
<dbReference type="FunFam" id="3.10.250.10:FF:000006">
    <property type="entry name" value="neurotrypsin isoform X2"/>
    <property type="match status" value="2"/>
</dbReference>
<dbReference type="PANTHER" id="PTHR48071:SF18">
    <property type="entry name" value="DELETED IN MALIGNANT BRAIN TUMORS 1 PROTEIN-RELATED"/>
    <property type="match status" value="1"/>
</dbReference>
<evidence type="ECO:0000256" key="1">
    <source>
        <dbReference type="ARBA" id="ARBA00022729"/>
    </source>
</evidence>
<keyword evidence="3 5" id="KW-1015">Disulfide bond</keyword>
<keyword evidence="9" id="KW-1185">Reference proteome</keyword>
<dbReference type="PROSITE" id="PS50287">
    <property type="entry name" value="SRCR_2"/>
    <property type="match status" value="4"/>
</dbReference>
<keyword evidence="6" id="KW-0812">Transmembrane</keyword>
<dbReference type="GO" id="GO:0016020">
    <property type="term" value="C:membrane"/>
    <property type="evidence" value="ECO:0007669"/>
    <property type="project" value="InterPro"/>
</dbReference>
<evidence type="ECO:0000313" key="8">
    <source>
        <dbReference type="EnsemblMetazoa" id="XP_030832040"/>
    </source>
</evidence>
<dbReference type="SUPFAM" id="SSF56487">
    <property type="entry name" value="SRCR-like"/>
    <property type="match status" value="4"/>
</dbReference>
<comment type="caution">
    <text evidence="5">Lacks conserved residue(s) required for the propagation of feature annotation.</text>
</comment>
<dbReference type="FunFam" id="3.10.250.10:FF:000105">
    <property type="match status" value="1"/>
</dbReference>
<feature type="transmembrane region" description="Helical" evidence="6">
    <location>
        <begin position="21"/>
        <end position="44"/>
    </location>
</feature>
<accession>A0A7M7N9N9</accession>
<dbReference type="PRINTS" id="PR00258">
    <property type="entry name" value="SPERACTRCPTR"/>
</dbReference>
<keyword evidence="6" id="KW-0472">Membrane</keyword>
<dbReference type="Pfam" id="PF00530">
    <property type="entry name" value="SRCR"/>
    <property type="match status" value="4"/>
</dbReference>
<dbReference type="EnsemblMetazoa" id="XM_030976180">
    <property type="protein sequence ID" value="XP_030832040"/>
    <property type="gene ID" value="LOC115920416"/>
</dbReference>
<feature type="domain" description="SRCR" evidence="7">
    <location>
        <begin position="60"/>
        <end position="161"/>
    </location>
</feature>
<sequence>MTKCTAGINFSGARVWERLHFVYPVLFKVVLMVLFWLVYFAIIINTGGVGAVPLYNDGDVRLEGGTTSLEGRVEVYYQGSWGTVCDDYWDDQNAMVVCNQVMPGYHGVHFGRAYFGEGLNIDILLDDVRCLGTESSLLNCSHVGMYSHNCIHMEDAGVRCYPPSSDGALRLVGGGGMSYMGRVEIFHDRQWGTVCDDSWDLNDATVVCRQLGYTGARDAPHRAYFGAGTGAIFLDDLYCRGDESRLIDCHGAHFYQHNCVHYEDASVICIPPMDGDVRLVNGTLREGDVEIYNDGVWWSLCASDWDSEDATVACRQLGFSHFQWHGASNHGSGGGQMISTYFDCEGDETSLTQCEVVHDHSVCDTGQATLSCHAPDDGDIRLQGGAVFNEGRVEVYYRGQWGTVCDDSWDQQDAIVACTQLGFPGAVQALRMNAFVE</sequence>
<keyword evidence="4" id="KW-0325">Glycoprotein</keyword>
<feature type="disulfide bond" evidence="5">
    <location>
        <begin position="208"/>
        <end position="269"/>
    </location>
</feature>
<keyword evidence="1" id="KW-0732">Signal</keyword>
<evidence type="ECO:0000256" key="4">
    <source>
        <dbReference type="ARBA" id="ARBA00023180"/>
    </source>
</evidence>
<evidence type="ECO:0000259" key="7">
    <source>
        <dbReference type="PROSITE" id="PS50287"/>
    </source>
</evidence>
<keyword evidence="6" id="KW-1133">Transmembrane helix</keyword>
<feature type="domain" description="SRCR" evidence="7">
    <location>
        <begin position="277"/>
        <end position="373"/>
    </location>
</feature>
<dbReference type="Gene3D" id="3.10.250.10">
    <property type="entry name" value="SRCR-like domain"/>
    <property type="match status" value="4"/>
</dbReference>
<dbReference type="AlphaFoldDB" id="A0A7M7N9N9"/>
<feature type="domain" description="SRCR" evidence="7">
    <location>
        <begin position="169"/>
        <end position="270"/>
    </location>
</feature>
<evidence type="ECO:0000313" key="9">
    <source>
        <dbReference type="Proteomes" id="UP000007110"/>
    </source>
</evidence>
<dbReference type="RefSeq" id="XP_030832040.1">
    <property type="nucleotide sequence ID" value="XM_030976180.1"/>
</dbReference>